<feature type="region of interest" description="Disordered" evidence="1">
    <location>
        <begin position="1"/>
        <end position="61"/>
    </location>
</feature>
<organism evidence="3 4">
    <name type="scientific">Saccharopolyspora thermophila</name>
    <dbReference type="NCBI Taxonomy" id="89367"/>
    <lineage>
        <taxon>Bacteria</taxon>
        <taxon>Bacillati</taxon>
        <taxon>Actinomycetota</taxon>
        <taxon>Actinomycetes</taxon>
        <taxon>Pseudonocardiales</taxon>
        <taxon>Pseudonocardiaceae</taxon>
        <taxon>Saccharopolyspora</taxon>
    </lineage>
</organism>
<dbReference type="AlphaFoldDB" id="A0A917JKJ5"/>
<accession>A0A917JKJ5</accession>
<evidence type="ECO:0000256" key="1">
    <source>
        <dbReference type="SAM" id="MobiDB-lite"/>
    </source>
</evidence>
<protein>
    <submittedName>
        <fullName evidence="3">Uncharacterized protein</fullName>
    </submittedName>
</protein>
<evidence type="ECO:0000313" key="5">
    <source>
        <dbReference type="Proteomes" id="UP001500220"/>
    </source>
</evidence>
<feature type="compositionally biased region" description="Basic and acidic residues" evidence="1">
    <location>
        <begin position="22"/>
        <end position="44"/>
    </location>
</feature>
<evidence type="ECO:0000313" key="4">
    <source>
        <dbReference type="Proteomes" id="UP000597989"/>
    </source>
</evidence>
<dbReference type="EMBL" id="BMMT01000001">
    <property type="protein sequence ID" value="GGI70987.1"/>
    <property type="molecule type" value="Genomic_DNA"/>
</dbReference>
<dbReference type="Proteomes" id="UP000597989">
    <property type="component" value="Unassembled WGS sequence"/>
</dbReference>
<reference evidence="3 4" key="2">
    <citation type="journal article" date="2014" name="Int. J. Syst. Evol. Microbiol.">
        <title>Complete genome sequence of Corynebacterium casei LMG S-19264T (=DSM 44701T), isolated from a smear-ripened cheese.</title>
        <authorList>
            <consortium name="US DOE Joint Genome Institute (JGI-PGF)"/>
            <person name="Walter F."/>
            <person name="Albersmeier A."/>
            <person name="Kalinowski J."/>
            <person name="Ruckert C."/>
        </authorList>
    </citation>
    <scope>NUCLEOTIDE SEQUENCE [LARGE SCALE GENOMIC DNA]</scope>
    <source>
        <strain evidence="3 4">CGMCC 4.7206</strain>
    </source>
</reference>
<reference evidence="5" key="3">
    <citation type="journal article" date="2019" name="Int. J. Syst. Evol. Microbiol.">
        <title>The Global Catalogue of Microorganisms (GCM) 10K type strain sequencing project: providing services to taxonomists for standard genome sequencing and annotation.</title>
        <authorList>
            <consortium name="The Broad Institute Genomics Platform"/>
            <consortium name="The Broad Institute Genome Sequencing Center for Infectious Disease"/>
            <person name="Wu L."/>
            <person name="Ma J."/>
        </authorList>
    </citation>
    <scope>NUCLEOTIDE SEQUENCE [LARGE SCALE GENOMIC DNA]</scope>
    <source>
        <strain evidence="5">JCM 10664</strain>
    </source>
</reference>
<comment type="caution">
    <text evidence="3">The sequence shown here is derived from an EMBL/GenBank/DDBJ whole genome shotgun (WGS) entry which is preliminary data.</text>
</comment>
<dbReference type="EMBL" id="BAAAHC010000024">
    <property type="protein sequence ID" value="GAA0538082.1"/>
    <property type="molecule type" value="Genomic_DNA"/>
</dbReference>
<evidence type="ECO:0000313" key="3">
    <source>
        <dbReference type="EMBL" id="GGI70987.1"/>
    </source>
</evidence>
<keyword evidence="5" id="KW-1185">Reference proteome</keyword>
<dbReference type="Proteomes" id="UP001500220">
    <property type="component" value="Unassembled WGS sequence"/>
</dbReference>
<reference evidence="2" key="5">
    <citation type="submission" date="2023-12" db="EMBL/GenBank/DDBJ databases">
        <authorList>
            <person name="Sun Q."/>
            <person name="Inoue M."/>
        </authorList>
    </citation>
    <scope>NUCLEOTIDE SEQUENCE</scope>
    <source>
        <strain evidence="2">JCM 10664</strain>
    </source>
</reference>
<sequence>MPDTPFVLQQPVHDNLLTRSCRRGEPRGADGPSRRRPDDRRTRSDPMSNIVTGAGNVTTRDHNHLFRRKILNSTTQAQNITTSVTG</sequence>
<feature type="compositionally biased region" description="Polar residues" evidence="1">
    <location>
        <begin position="47"/>
        <end position="58"/>
    </location>
</feature>
<proteinExistence type="predicted"/>
<gene>
    <name evidence="2" type="ORF">GCM10009545_45910</name>
    <name evidence="3" type="ORF">GCM10011581_04990</name>
</gene>
<evidence type="ECO:0000313" key="2">
    <source>
        <dbReference type="EMBL" id="GAA0538082.1"/>
    </source>
</evidence>
<name>A0A917JKJ5_9PSEU</name>
<reference evidence="3" key="4">
    <citation type="submission" date="2020-09" db="EMBL/GenBank/DDBJ databases">
        <authorList>
            <person name="Sun Q."/>
            <person name="Zhou Y."/>
        </authorList>
    </citation>
    <scope>NUCLEOTIDE SEQUENCE</scope>
    <source>
        <strain evidence="3">CGMCC 4.7206</strain>
    </source>
</reference>
<reference evidence="2" key="1">
    <citation type="journal article" date="2014" name="Int. J. Syst. Evol. Microbiol.">
        <title>Complete genome of a new Firmicutes species belonging to the dominant human colonic microbiota ('Ruminococcus bicirculans') reveals two chromosomes and a selective capacity to utilize plant glucans.</title>
        <authorList>
            <consortium name="NISC Comparative Sequencing Program"/>
            <person name="Wegmann U."/>
            <person name="Louis P."/>
            <person name="Goesmann A."/>
            <person name="Henrissat B."/>
            <person name="Duncan S.H."/>
            <person name="Flint H.J."/>
        </authorList>
    </citation>
    <scope>NUCLEOTIDE SEQUENCE</scope>
    <source>
        <strain evidence="2">JCM 10664</strain>
    </source>
</reference>